<keyword evidence="2" id="KW-1185">Reference proteome</keyword>
<reference evidence="1" key="2">
    <citation type="submission" date="2020-09" db="EMBL/GenBank/DDBJ databases">
        <authorList>
            <person name="Sun Q."/>
            <person name="Zhou Y."/>
        </authorList>
    </citation>
    <scope>NUCLEOTIDE SEQUENCE</scope>
    <source>
        <strain evidence="1">CGMCC 4.7312</strain>
    </source>
</reference>
<organism evidence="1 2">
    <name type="scientific">Micromonospora sonchi</name>
    <dbReference type="NCBI Taxonomy" id="1763543"/>
    <lineage>
        <taxon>Bacteria</taxon>
        <taxon>Bacillati</taxon>
        <taxon>Actinomycetota</taxon>
        <taxon>Actinomycetes</taxon>
        <taxon>Micromonosporales</taxon>
        <taxon>Micromonosporaceae</taxon>
        <taxon>Micromonospora</taxon>
    </lineage>
</organism>
<protein>
    <submittedName>
        <fullName evidence="1">Uncharacterized protein</fullName>
    </submittedName>
</protein>
<proteinExistence type="predicted"/>
<dbReference type="EMBL" id="BMNB01000004">
    <property type="protein sequence ID" value="GGM28787.1"/>
    <property type="molecule type" value="Genomic_DNA"/>
</dbReference>
<evidence type="ECO:0000313" key="1">
    <source>
        <dbReference type="EMBL" id="GGM28787.1"/>
    </source>
</evidence>
<gene>
    <name evidence="1" type="ORF">GCM10011608_11950</name>
</gene>
<sequence length="132" mass="14371">MRAIDALPRPAGEFHTIPATVTVGESIVVSWYREIATDVATSVGQPFDHAEYLLHRHPGAFAPYLLYGCFSIAGRTVAVSVLWDDLWREPGYALAVDGQPVPLDTTSTARPAAVIAYAAWQAILTPATRRNH</sequence>
<dbReference type="AlphaFoldDB" id="A0A917TMA4"/>
<accession>A0A917TMA4</accession>
<name>A0A917TMA4_9ACTN</name>
<dbReference type="RefSeq" id="WP_189041361.1">
    <property type="nucleotide sequence ID" value="NZ_BMNB01000004.1"/>
</dbReference>
<comment type="caution">
    <text evidence="1">The sequence shown here is derived from an EMBL/GenBank/DDBJ whole genome shotgun (WGS) entry which is preliminary data.</text>
</comment>
<reference evidence="1" key="1">
    <citation type="journal article" date="2014" name="Int. J. Syst. Evol. Microbiol.">
        <title>Complete genome sequence of Corynebacterium casei LMG S-19264T (=DSM 44701T), isolated from a smear-ripened cheese.</title>
        <authorList>
            <consortium name="US DOE Joint Genome Institute (JGI-PGF)"/>
            <person name="Walter F."/>
            <person name="Albersmeier A."/>
            <person name="Kalinowski J."/>
            <person name="Ruckert C."/>
        </authorList>
    </citation>
    <scope>NUCLEOTIDE SEQUENCE</scope>
    <source>
        <strain evidence="1">CGMCC 4.7312</strain>
    </source>
</reference>
<evidence type="ECO:0000313" key="2">
    <source>
        <dbReference type="Proteomes" id="UP000608890"/>
    </source>
</evidence>
<dbReference type="Proteomes" id="UP000608890">
    <property type="component" value="Unassembled WGS sequence"/>
</dbReference>